<dbReference type="NCBIfam" id="TIGR01570">
    <property type="entry name" value="A_thal_3588"/>
    <property type="match status" value="1"/>
</dbReference>
<evidence type="ECO:0008006" key="3">
    <source>
        <dbReference type="Google" id="ProtNLM"/>
    </source>
</evidence>
<name>A0ABP0YHV5_9ROSI</name>
<proteinExistence type="predicted"/>
<protein>
    <recommendedName>
        <fullName evidence="3">Protein MIZU-KUSSEI 1-like</fullName>
    </recommendedName>
</protein>
<dbReference type="InterPro" id="IPR006460">
    <property type="entry name" value="MIZ1-like_pln"/>
</dbReference>
<dbReference type="PANTHER" id="PTHR31696">
    <property type="entry name" value="PROTEIN MIZU-KUSSEI 1"/>
    <property type="match status" value="1"/>
</dbReference>
<organism evidence="1 2">
    <name type="scientific">Citrullus colocynthis</name>
    <name type="common">colocynth</name>
    <dbReference type="NCBI Taxonomy" id="252529"/>
    <lineage>
        <taxon>Eukaryota</taxon>
        <taxon>Viridiplantae</taxon>
        <taxon>Streptophyta</taxon>
        <taxon>Embryophyta</taxon>
        <taxon>Tracheophyta</taxon>
        <taxon>Spermatophyta</taxon>
        <taxon>Magnoliopsida</taxon>
        <taxon>eudicotyledons</taxon>
        <taxon>Gunneridae</taxon>
        <taxon>Pentapetalae</taxon>
        <taxon>rosids</taxon>
        <taxon>fabids</taxon>
        <taxon>Cucurbitales</taxon>
        <taxon>Cucurbitaceae</taxon>
        <taxon>Benincaseae</taxon>
        <taxon>Citrullus</taxon>
    </lineage>
</organism>
<evidence type="ECO:0000313" key="2">
    <source>
        <dbReference type="Proteomes" id="UP001642487"/>
    </source>
</evidence>
<dbReference type="PANTHER" id="PTHR31696:SF71">
    <property type="entry name" value="PROTEIN MIZU-KUSSEI 1"/>
    <property type="match status" value="1"/>
</dbReference>
<dbReference type="Pfam" id="PF04759">
    <property type="entry name" value="DUF617"/>
    <property type="match status" value="1"/>
</dbReference>
<sequence>MTGLQRTRSCSAAIKTATKLIPSSISGGGHHHLRSFSSSNLPPEYSNPYNFPGKFILHKHSGHRGHHHQAAAGSKFSTLIYSLLKLLSVPTCKWLSIPTHLSINNSLGRRVVTGTLFGRRRGHVTFAVQLDPRSEPVLLLELATSTSSLVKEMSSGLVRIALESEAPAYNDSRSKRLFEEPRWTMYCNGRKCGHSTLRMCGEFEWYVLNTVQSVSVGAGVIPAVDDGRKGGGSETELLYMRAKFERVVGSRDSEAFYMMNPDGNGGPELSIFLLRI</sequence>
<dbReference type="EMBL" id="OZ021738">
    <property type="protein sequence ID" value="CAK9319527.1"/>
    <property type="molecule type" value="Genomic_DNA"/>
</dbReference>
<dbReference type="Proteomes" id="UP001642487">
    <property type="component" value="Chromosome 4"/>
</dbReference>
<keyword evidence="2" id="KW-1185">Reference proteome</keyword>
<accession>A0ABP0YHV5</accession>
<evidence type="ECO:0000313" key="1">
    <source>
        <dbReference type="EMBL" id="CAK9319527.1"/>
    </source>
</evidence>
<gene>
    <name evidence="1" type="ORF">CITCOLO1_LOCUS11535</name>
</gene>
<reference evidence="1 2" key="1">
    <citation type="submission" date="2024-03" db="EMBL/GenBank/DDBJ databases">
        <authorList>
            <person name="Gkanogiannis A."/>
            <person name="Becerra Lopez-Lavalle L."/>
        </authorList>
    </citation>
    <scope>NUCLEOTIDE SEQUENCE [LARGE SCALE GENOMIC DNA]</scope>
</reference>